<dbReference type="RefSeq" id="XP_009025417.1">
    <property type="nucleotide sequence ID" value="XM_009027169.1"/>
</dbReference>
<feature type="domain" description="Kazal-like" evidence="6">
    <location>
        <begin position="136"/>
        <end position="207"/>
    </location>
</feature>
<feature type="signal peptide" evidence="5">
    <location>
        <begin position="1"/>
        <end position="26"/>
    </location>
</feature>
<feature type="compositionally biased region" description="Basic residues" evidence="4">
    <location>
        <begin position="286"/>
        <end position="297"/>
    </location>
</feature>
<dbReference type="Pfam" id="PF07648">
    <property type="entry name" value="Kazal_2"/>
    <property type="match status" value="1"/>
</dbReference>
<evidence type="ECO:0000256" key="1">
    <source>
        <dbReference type="ARBA" id="ARBA00022729"/>
    </source>
</evidence>
<dbReference type="InParanoid" id="T1ETT8"/>
<feature type="compositionally biased region" description="Basic residues" evidence="4">
    <location>
        <begin position="257"/>
        <end position="270"/>
    </location>
</feature>
<dbReference type="GO" id="GO:0050840">
    <property type="term" value="F:extracellular matrix binding"/>
    <property type="evidence" value="ECO:0000318"/>
    <property type="project" value="GO_Central"/>
</dbReference>
<dbReference type="OrthoDB" id="192611at2759"/>
<dbReference type="SUPFAM" id="SSF100895">
    <property type="entry name" value="Kazal-type serine protease inhibitors"/>
    <property type="match status" value="1"/>
</dbReference>
<dbReference type="PANTHER" id="PTHR13866:SF14">
    <property type="entry name" value="BM-40"/>
    <property type="match status" value="1"/>
</dbReference>
<reference evidence="7 9" key="2">
    <citation type="journal article" date="2013" name="Nature">
        <title>Insights into bilaterian evolution from three spiralian genomes.</title>
        <authorList>
            <person name="Simakov O."/>
            <person name="Marletaz F."/>
            <person name="Cho S.J."/>
            <person name="Edsinger-Gonzales E."/>
            <person name="Havlak P."/>
            <person name="Hellsten U."/>
            <person name="Kuo D.H."/>
            <person name="Larsson T."/>
            <person name="Lv J."/>
            <person name="Arendt D."/>
            <person name="Savage R."/>
            <person name="Osoegawa K."/>
            <person name="de Jong P."/>
            <person name="Grimwood J."/>
            <person name="Chapman J.A."/>
            <person name="Shapiro H."/>
            <person name="Aerts A."/>
            <person name="Otillar R.P."/>
            <person name="Terry A.Y."/>
            <person name="Boore J.L."/>
            <person name="Grigoriev I.V."/>
            <person name="Lindberg D.R."/>
            <person name="Seaver E.C."/>
            <person name="Weisblat D.A."/>
            <person name="Putnam N.H."/>
            <person name="Rokhsar D.S."/>
        </authorList>
    </citation>
    <scope>NUCLEOTIDE SEQUENCE</scope>
</reference>
<dbReference type="InterPro" id="IPR036058">
    <property type="entry name" value="Kazal_dom_sf"/>
</dbReference>
<accession>T1ETT8</accession>
<dbReference type="PANTHER" id="PTHR13866">
    <property type="entry name" value="SPARC OSTEONECTIN"/>
    <property type="match status" value="1"/>
</dbReference>
<evidence type="ECO:0000259" key="6">
    <source>
        <dbReference type="PROSITE" id="PS51465"/>
    </source>
</evidence>
<dbReference type="KEGG" id="hro:HELRODRAFT_163239"/>
<dbReference type="Proteomes" id="UP000015101">
    <property type="component" value="Unassembled WGS sequence"/>
</dbReference>
<evidence type="ECO:0000313" key="7">
    <source>
        <dbReference type="EMBL" id="ESN96198.1"/>
    </source>
</evidence>
<evidence type="ECO:0000313" key="8">
    <source>
        <dbReference type="EnsemblMetazoa" id="HelroP163239"/>
    </source>
</evidence>
<proteinExistence type="predicted"/>
<keyword evidence="9" id="KW-1185">Reference proteome</keyword>
<reference evidence="8" key="3">
    <citation type="submission" date="2015-06" db="UniProtKB">
        <authorList>
            <consortium name="EnsemblMetazoa"/>
        </authorList>
    </citation>
    <scope>IDENTIFICATION</scope>
</reference>
<evidence type="ECO:0000256" key="5">
    <source>
        <dbReference type="SAM" id="SignalP"/>
    </source>
</evidence>
<evidence type="ECO:0000256" key="4">
    <source>
        <dbReference type="SAM" id="MobiDB-lite"/>
    </source>
</evidence>
<dbReference type="CTD" id="20199988"/>
<keyword evidence="2" id="KW-1015">Disulfide bond</keyword>
<reference evidence="9" key="1">
    <citation type="submission" date="2012-12" db="EMBL/GenBank/DDBJ databases">
        <authorList>
            <person name="Hellsten U."/>
            <person name="Grimwood J."/>
            <person name="Chapman J.A."/>
            <person name="Shapiro H."/>
            <person name="Aerts A."/>
            <person name="Otillar R.P."/>
            <person name="Terry A.Y."/>
            <person name="Boore J.L."/>
            <person name="Simakov O."/>
            <person name="Marletaz F."/>
            <person name="Cho S.-J."/>
            <person name="Edsinger-Gonzales E."/>
            <person name="Havlak P."/>
            <person name="Kuo D.-H."/>
            <person name="Larsson T."/>
            <person name="Lv J."/>
            <person name="Arendt D."/>
            <person name="Savage R."/>
            <person name="Osoegawa K."/>
            <person name="de Jong P."/>
            <person name="Lindberg D.R."/>
            <person name="Seaver E.C."/>
            <person name="Weisblat D.A."/>
            <person name="Putnam N.H."/>
            <person name="Grigoriev I.V."/>
            <person name="Rokhsar D.S."/>
        </authorList>
    </citation>
    <scope>NUCLEOTIDE SEQUENCE</scope>
</reference>
<dbReference type="GO" id="GO:0005509">
    <property type="term" value="F:calcium ion binding"/>
    <property type="evidence" value="ECO:0000318"/>
    <property type="project" value="GO_Central"/>
</dbReference>
<dbReference type="GO" id="GO:0005615">
    <property type="term" value="C:extracellular space"/>
    <property type="evidence" value="ECO:0000318"/>
    <property type="project" value="GO_Central"/>
</dbReference>
<feature type="region of interest" description="Disordered" evidence="4">
    <location>
        <begin position="211"/>
        <end position="297"/>
    </location>
</feature>
<dbReference type="PROSITE" id="PS51465">
    <property type="entry name" value="KAZAL_2"/>
    <property type="match status" value="1"/>
</dbReference>
<gene>
    <name evidence="8" type="primary">20199988</name>
    <name evidence="7" type="ORF">HELRODRAFT_163239</name>
</gene>
<keyword evidence="3" id="KW-0325">Glycoprotein</keyword>
<dbReference type="EMBL" id="KB097495">
    <property type="protein sequence ID" value="ESN96198.1"/>
    <property type="molecule type" value="Genomic_DNA"/>
</dbReference>
<dbReference type="EnsemblMetazoa" id="HelroT163239">
    <property type="protein sequence ID" value="HelroP163239"/>
    <property type="gene ID" value="HelroG163239"/>
</dbReference>
<dbReference type="InterPro" id="IPR002350">
    <property type="entry name" value="Kazal_dom"/>
</dbReference>
<sequence>MKSFLVYAQILFQLFLICSLRDSSAGKSKKTATPTATVEPILVTSTPRNFSSNRPDFVPVNKNKYQNYVVTRVSQSDDKILTLKPSTKSKSRRKSHKNPDKLLSPVNNTNFVSTSYPPVLAMSPSLTTAAQKNPCADIKCSKFEECYINMQRLPICKCPNVYMCSILPKEYVCSVDGNSFKNICLLKIKECQENRNIKVAHRGKCSWRERMKSRREVEQNKQRTSERKNRKHTKNNKNLEIDQWKINKNNKKLQSLGKKHNKKKHPKSQNRNKTNTFVNRNDSKVRKEKNHTTRRSN</sequence>
<name>T1ETT8_HELRO</name>
<dbReference type="SMART" id="SM00280">
    <property type="entry name" value="KAZAL"/>
    <property type="match status" value="1"/>
</dbReference>
<dbReference type="STRING" id="6412.T1ETT8"/>
<evidence type="ECO:0000313" key="9">
    <source>
        <dbReference type="Proteomes" id="UP000015101"/>
    </source>
</evidence>
<feature type="chain" id="PRO_5010980026" description="Kazal-like domain-containing protein" evidence="5">
    <location>
        <begin position="27"/>
        <end position="297"/>
    </location>
</feature>
<protein>
    <recommendedName>
        <fullName evidence="6">Kazal-like domain-containing protein</fullName>
    </recommendedName>
</protein>
<evidence type="ECO:0000256" key="3">
    <source>
        <dbReference type="ARBA" id="ARBA00023180"/>
    </source>
</evidence>
<keyword evidence="1 5" id="KW-0732">Signal</keyword>
<organism evidence="8 9">
    <name type="scientific">Helobdella robusta</name>
    <name type="common">Californian leech</name>
    <dbReference type="NCBI Taxonomy" id="6412"/>
    <lineage>
        <taxon>Eukaryota</taxon>
        <taxon>Metazoa</taxon>
        <taxon>Spiralia</taxon>
        <taxon>Lophotrochozoa</taxon>
        <taxon>Annelida</taxon>
        <taxon>Clitellata</taxon>
        <taxon>Hirudinea</taxon>
        <taxon>Rhynchobdellida</taxon>
        <taxon>Glossiphoniidae</taxon>
        <taxon>Helobdella</taxon>
    </lineage>
</organism>
<dbReference type="HOGENOM" id="CLU_937751_0_0_1"/>
<dbReference type="Gene3D" id="3.30.60.30">
    <property type="match status" value="1"/>
</dbReference>
<dbReference type="EMBL" id="AMQM01001354">
    <property type="status" value="NOT_ANNOTATED_CDS"/>
    <property type="molecule type" value="Genomic_DNA"/>
</dbReference>
<feature type="compositionally biased region" description="Polar residues" evidence="4">
    <location>
        <begin position="271"/>
        <end position="280"/>
    </location>
</feature>
<dbReference type="CDD" id="cd00104">
    <property type="entry name" value="KAZAL_FS"/>
    <property type="match status" value="1"/>
</dbReference>
<dbReference type="GeneID" id="20199988"/>
<dbReference type="AlphaFoldDB" id="T1ETT8"/>
<evidence type="ECO:0000256" key="2">
    <source>
        <dbReference type="ARBA" id="ARBA00023157"/>
    </source>
</evidence>
<dbReference type="GO" id="GO:0005518">
    <property type="term" value="F:collagen binding"/>
    <property type="evidence" value="ECO:0000318"/>
    <property type="project" value="GO_Central"/>
</dbReference>
<feature type="compositionally biased region" description="Basic and acidic residues" evidence="4">
    <location>
        <begin position="211"/>
        <end position="227"/>
    </location>
</feature>